<dbReference type="AlphaFoldDB" id="A0A1I4YNA3"/>
<evidence type="ECO:0008006" key="3">
    <source>
        <dbReference type="Google" id="ProtNLM"/>
    </source>
</evidence>
<dbReference type="Proteomes" id="UP000182961">
    <property type="component" value="Unassembled WGS sequence"/>
</dbReference>
<reference evidence="2" key="1">
    <citation type="submission" date="2016-10" db="EMBL/GenBank/DDBJ databases">
        <authorList>
            <person name="Varghese N."/>
            <person name="Submissions S."/>
        </authorList>
    </citation>
    <scope>NUCLEOTIDE SEQUENCE [LARGE SCALE GENOMIC DNA]</scope>
    <source>
        <strain evidence="2">DSM 4002</strain>
    </source>
</reference>
<dbReference type="EMBL" id="FOUT01000012">
    <property type="protein sequence ID" value="SFN39457.1"/>
    <property type="molecule type" value="Genomic_DNA"/>
</dbReference>
<dbReference type="eggNOG" id="ENOG5032RDS">
    <property type="taxonomic scope" value="Bacteria"/>
</dbReference>
<accession>A0A1I4YNA3</accession>
<protein>
    <recommendedName>
        <fullName evidence="3">Lipoprotein</fullName>
    </recommendedName>
</protein>
<dbReference type="RefSeq" id="WP_024982146.1">
    <property type="nucleotide sequence ID" value="NZ_CBCRUM010000015.1"/>
</dbReference>
<gene>
    <name evidence="1" type="ORF">SAMN05444143_11239</name>
</gene>
<keyword evidence="2" id="KW-1185">Reference proteome</keyword>
<name>A0A1I4YNA3_9FLAO</name>
<evidence type="ECO:0000313" key="1">
    <source>
        <dbReference type="EMBL" id="SFN39457.1"/>
    </source>
</evidence>
<proteinExistence type="predicted"/>
<sequence length="315" mass="34853">MKRFLGILFLSLILNSCDDGDLFLEDINFDNATVAKCETNGIIYKLNEKEALLLELPRLVLPNETKTQSVIIGGENRVVYRFYDGKVSQANICETIPPGTPIVTDQWNATAGIVEIASTPIKKIDETNNSTRITGYNHFIVLRNITFKKSDGKDQTYPEFVFGNQVTTATLLPFAFTQALNRCTVSKNIYNFIKSEALTLSNIDPELIKSESTPLNTPRVGLLGTTKNSLVYKSYNGLLTGDFFCTTTPPLTPTVLQEWKAAAGIANSEGIIEVTTTTFGTGYKHTIILKKAKMTRGEDSFLLGDTYIYGELITN</sequence>
<evidence type="ECO:0000313" key="2">
    <source>
        <dbReference type="Proteomes" id="UP000182961"/>
    </source>
</evidence>
<organism evidence="1 2">
    <name type="scientific">Flavobacterium succinicans</name>
    <dbReference type="NCBI Taxonomy" id="29536"/>
    <lineage>
        <taxon>Bacteria</taxon>
        <taxon>Pseudomonadati</taxon>
        <taxon>Bacteroidota</taxon>
        <taxon>Flavobacteriia</taxon>
        <taxon>Flavobacteriales</taxon>
        <taxon>Flavobacteriaceae</taxon>
        <taxon>Flavobacterium</taxon>
    </lineage>
</organism>